<dbReference type="GeneID" id="95351850"/>
<accession>A0A919FFK8</accession>
<keyword evidence="3" id="KW-1185">Reference proteome</keyword>
<dbReference type="InterPro" id="IPR009078">
    <property type="entry name" value="Ferritin-like_SF"/>
</dbReference>
<organism evidence="2 3">
    <name type="scientific">Kitasatospora indigofera</name>
    <dbReference type="NCBI Taxonomy" id="67307"/>
    <lineage>
        <taxon>Bacteria</taxon>
        <taxon>Bacillati</taxon>
        <taxon>Actinomycetota</taxon>
        <taxon>Actinomycetes</taxon>
        <taxon>Kitasatosporales</taxon>
        <taxon>Streptomycetaceae</taxon>
        <taxon>Kitasatospora</taxon>
    </lineage>
</organism>
<evidence type="ECO:0000256" key="1">
    <source>
        <dbReference type="SAM" id="MobiDB-lite"/>
    </source>
</evidence>
<name>A0A919FFK8_9ACTN</name>
<dbReference type="InterPro" id="IPR012348">
    <property type="entry name" value="RNR-like"/>
</dbReference>
<proteinExistence type="predicted"/>
<dbReference type="SUPFAM" id="SSF47240">
    <property type="entry name" value="Ferritin-like"/>
    <property type="match status" value="1"/>
</dbReference>
<dbReference type="Gene3D" id="1.10.620.20">
    <property type="entry name" value="Ribonucleotide Reductase, subunit A"/>
    <property type="match status" value="1"/>
</dbReference>
<evidence type="ECO:0000313" key="2">
    <source>
        <dbReference type="EMBL" id="GHH63653.1"/>
    </source>
</evidence>
<dbReference type="RefSeq" id="WP_190209834.1">
    <property type="nucleotide sequence ID" value="NZ_BNBO01000004.1"/>
</dbReference>
<reference evidence="2" key="2">
    <citation type="submission" date="2020-09" db="EMBL/GenBank/DDBJ databases">
        <authorList>
            <person name="Sun Q."/>
            <person name="Ohkuma M."/>
        </authorList>
    </citation>
    <scope>NUCLEOTIDE SEQUENCE</scope>
    <source>
        <strain evidence="2">JCM 4646</strain>
    </source>
</reference>
<dbReference type="Proteomes" id="UP000617734">
    <property type="component" value="Unassembled WGS sequence"/>
</dbReference>
<dbReference type="InterPro" id="IPR025859">
    <property type="entry name" value="AurF/CmlI"/>
</dbReference>
<reference evidence="2" key="1">
    <citation type="journal article" date="2014" name="Int. J. Syst. Evol. Microbiol.">
        <title>Complete genome sequence of Corynebacterium casei LMG S-19264T (=DSM 44701T), isolated from a smear-ripened cheese.</title>
        <authorList>
            <consortium name="US DOE Joint Genome Institute (JGI-PGF)"/>
            <person name="Walter F."/>
            <person name="Albersmeier A."/>
            <person name="Kalinowski J."/>
            <person name="Ruckert C."/>
        </authorList>
    </citation>
    <scope>NUCLEOTIDE SEQUENCE</scope>
    <source>
        <strain evidence="2">JCM 4646</strain>
    </source>
</reference>
<dbReference type="Pfam" id="PF11583">
    <property type="entry name" value="AurF"/>
    <property type="match status" value="1"/>
</dbReference>
<sequence>MTDRTPDTGTPTTTAGTTKTAGTAGTERELNAERLLRVSAKHSHDPLTEIDWDAPLDPDQFAIPPHRVSLYGTPLWETMTHRQRARLSVHELASTISAGIWFELILMEGLVRHVYESDLTTKHAQYALTEVADECRHSTMFARYLTKTGYPSARPTRRAQRLGRLHFLINDTTMTFAGAIFVEEFTDALQREMVRDESLQPLARSVARIHVIEEARHIGYAKPELERRWARLSAPRRALFRQALGLLAQQSVAEVIHPRVYALAGLDPRAARQAAAENPHWQQTKADWARKAVQFFTELGIIDPRSEYRWRRAALLPAARRTR</sequence>
<protein>
    <submittedName>
        <fullName evidence="2">Membrane protein</fullName>
    </submittedName>
</protein>
<gene>
    <name evidence="2" type="ORF">GCM10018781_13540</name>
</gene>
<evidence type="ECO:0000313" key="3">
    <source>
        <dbReference type="Proteomes" id="UP000617734"/>
    </source>
</evidence>
<comment type="caution">
    <text evidence="2">The sequence shown here is derived from an EMBL/GenBank/DDBJ whole genome shotgun (WGS) entry which is preliminary data.</text>
</comment>
<feature type="region of interest" description="Disordered" evidence="1">
    <location>
        <begin position="1"/>
        <end position="27"/>
    </location>
</feature>
<feature type="compositionally biased region" description="Low complexity" evidence="1">
    <location>
        <begin position="7"/>
        <end position="25"/>
    </location>
</feature>
<dbReference type="AlphaFoldDB" id="A0A919FFK8"/>
<dbReference type="EMBL" id="BNBO01000004">
    <property type="protein sequence ID" value="GHH63653.1"/>
    <property type="molecule type" value="Genomic_DNA"/>
</dbReference>
<dbReference type="GO" id="GO:0016491">
    <property type="term" value="F:oxidoreductase activity"/>
    <property type="evidence" value="ECO:0007669"/>
    <property type="project" value="InterPro"/>
</dbReference>